<dbReference type="Proteomes" id="UP000775872">
    <property type="component" value="Unassembled WGS sequence"/>
</dbReference>
<protein>
    <submittedName>
        <fullName evidence="1">Uncharacterized protein</fullName>
    </submittedName>
</protein>
<name>A0A9P0EKU6_9HYPO</name>
<organism evidence="1 2">
    <name type="scientific">Clonostachys solani</name>
    <dbReference type="NCBI Taxonomy" id="160281"/>
    <lineage>
        <taxon>Eukaryota</taxon>
        <taxon>Fungi</taxon>
        <taxon>Dikarya</taxon>
        <taxon>Ascomycota</taxon>
        <taxon>Pezizomycotina</taxon>
        <taxon>Sordariomycetes</taxon>
        <taxon>Hypocreomycetidae</taxon>
        <taxon>Hypocreales</taxon>
        <taxon>Bionectriaceae</taxon>
        <taxon>Clonostachys</taxon>
    </lineage>
</organism>
<gene>
    <name evidence="1" type="ORF">CSOL1703_00014599</name>
</gene>
<reference evidence="1 2" key="2">
    <citation type="submission" date="2021-10" db="EMBL/GenBank/DDBJ databases">
        <authorList>
            <person name="Piombo E."/>
        </authorList>
    </citation>
    <scope>NUCLEOTIDE SEQUENCE [LARGE SCALE GENOMIC DNA]</scope>
</reference>
<dbReference type="OrthoDB" id="5620at2759"/>
<dbReference type="AlphaFoldDB" id="A0A9P0EKU6"/>
<evidence type="ECO:0000313" key="1">
    <source>
        <dbReference type="EMBL" id="CAH0051278.1"/>
    </source>
</evidence>
<keyword evidence="2" id="KW-1185">Reference proteome</keyword>
<evidence type="ECO:0000313" key="2">
    <source>
        <dbReference type="Proteomes" id="UP000775872"/>
    </source>
</evidence>
<dbReference type="EMBL" id="CABFOC020000040">
    <property type="protein sequence ID" value="CAH0051278.1"/>
    <property type="molecule type" value="Genomic_DNA"/>
</dbReference>
<reference evidence="2" key="1">
    <citation type="submission" date="2019-06" db="EMBL/GenBank/DDBJ databases">
        <authorList>
            <person name="Broberg M."/>
        </authorList>
    </citation>
    <scope>NUCLEOTIDE SEQUENCE [LARGE SCALE GENOMIC DNA]</scope>
</reference>
<comment type="caution">
    <text evidence="1">The sequence shown here is derived from an EMBL/GenBank/DDBJ whole genome shotgun (WGS) entry which is preliminary data.</text>
</comment>
<accession>A0A9P0EKU6</accession>
<sequence>MPREFQFVAVLRPTEPVPSETRKLTHSHARRETHAMKKRLRIQRCRAKATQAHAENAVAVFDPPFLGLPRSIVSSRKDIFSVLPRPLSHQEHFLLDHFFSKHPYLHPPLLIPATDVRIVVPHATATCHDLFSAPGDHQERVFREWVGLAVTDQDLLDTAVLLRAGRHILETRPDDTALSRMVLLYKQRGLQRLRRLLSGMSLRANALIIAMALSLAMDEDAFGEMGVARMHAEGVFNMVDLGGGPGSIGLTGLLQTMYEAWQQVFRVGRYLASCSQT</sequence>
<proteinExistence type="predicted"/>